<name>A0A9D4BYI2_DREPO</name>
<dbReference type="InterPro" id="IPR027417">
    <property type="entry name" value="P-loop_NTPase"/>
</dbReference>
<dbReference type="EMBL" id="JAIWYP010000014">
    <property type="protein sequence ID" value="KAH3713284.1"/>
    <property type="molecule type" value="Genomic_DNA"/>
</dbReference>
<evidence type="ECO:0000313" key="1">
    <source>
        <dbReference type="EMBL" id="KAH3713284.1"/>
    </source>
</evidence>
<reference evidence="1" key="1">
    <citation type="journal article" date="2019" name="bioRxiv">
        <title>The Genome of the Zebra Mussel, Dreissena polymorpha: A Resource for Invasive Species Research.</title>
        <authorList>
            <person name="McCartney M.A."/>
            <person name="Auch B."/>
            <person name="Kono T."/>
            <person name="Mallez S."/>
            <person name="Zhang Y."/>
            <person name="Obille A."/>
            <person name="Becker A."/>
            <person name="Abrahante J.E."/>
            <person name="Garbe J."/>
            <person name="Badalamenti J.P."/>
            <person name="Herman A."/>
            <person name="Mangelson H."/>
            <person name="Liachko I."/>
            <person name="Sullivan S."/>
            <person name="Sone E.D."/>
            <person name="Koren S."/>
            <person name="Silverstein K.A.T."/>
            <person name="Beckman K.B."/>
            <person name="Gohl D.M."/>
        </authorList>
    </citation>
    <scope>NUCLEOTIDE SEQUENCE</scope>
    <source>
        <strain evidence="1">Duluth1</strain>
        <tissue evidence="1">Whole animal</tissue>
    </source>
</reference>
<sequence length="94" mass="10834">MEDVEHVDLAFLSNPKFLVTAMTRAQSQVIVVGEPVTLSVIGECRDIWKRFIEVCHEHGSFHGLEWEEYRRQCFSAESKLNPEAPEFVPRVCID</sequence>
<dbReference type="Gene3D" id="3.40.50.300">
    <property type="entry name" value="P-loop containing nucleotide triphosphate hydrolases"/>
    <property type="match status" value="1"/>
</dbReference>
<keyword evidence="2" id="KW-1185">Reference proteome</keyword>
<reference evidence="1" key="2">
    <citation type="submission" date="2020-11" db="EMBL/GenBank/DDBJ databases">
        <authorList>
            <person name="McCartney M.A."/>
            <person name="Auch B."/>
            <person name="Kono T."/>
            <person name="Mallez S."/>
            <person name="Becker A."/>
            <person name="Gohl D.M."/>
            <person name="Silverstein K.A.T."/>
            <person name="Koren S."/>
            <person name="Bechman K.B."/>
            <person name="Herman A."/>
            <person name="Abrahante J.E."/>
            <person name="Garbe J."/>
        </authorList>
    </citation>
    <scope>NUCLEOTIDE SEQUENCE</scope>
    <source>
        <strain evidence="1">Duluth1</strain>
        <tissue evidence="1">Whole animal</tissue>
    </source>
</reference>
<protein>
    <submittedName>
        <fullName evidence="1">Uncharacterized protein</fullName>
    </submittedName>
</protein>
<dbReference type="AlphaFoldDB" id="A0A9D4BYI2"/>
<dbReference type="InterPro" id="IPR009818">
    <property type="entry name" value="PAM2_motif"/>
</dbReference>
<comment type="caution">
    <text evidence="1">The sequence shown here is derived from an EMBL/GenBank/DDBJ whole genome shotgun (WGS) entry which is preliminary data.</text>
</comment>
<proteinExistence type="predicted"/>
<evidence type="ECO:0000313" key="2">
    <source>
        <dbReference type="Proteomes" id="UP000828390"/>
    </source>
</evidence>
<dbReference type="Pfam" id="PF07145">
    <property type="entry name" value="PAM2"/>
    <property type="match status" value="1"/>
</dbReference>
<gene>
    <name evidence="1" type="ORF">DPMN_073072</name>
</gene>
<accession>A0A9D4BYI2</accession>
<organism evidence="1 2">
    <name type="scientific">Dreissena polymorpha</name>
    <name type="common">Zebra mussel</name>
    <name type="synonym">Mytilus polymorpha</name>
    <dbReference type="NCBI Taxonomy" id="45954"/>
    <lineage>
        <taxon>Eukaryota</taxon>
        <taxon>Metazoa</taxon>
        <taxon>Spiralia</taxon>
        <taxon>Lophotrochozoa</taxon>
        <taxon>Mollusca</taxon>
        <taxon>Bivalvia</taxon>
        <taxon>Autobranchia</taxon>
        <taxon>Heteroconchia</taxon>
        <taxon>Euheterodonta</taxon>
        <taxon>Imparidentia</taxon>
        <taxon>Neoheterodontei</taxon>
        <taxon>Myida</taxon>
        <taxon>Dreissenoidea</taxon>
        <taxon>Dreissenidae</taxon>
        <taxon>Dreissena</taxon>
    </lineage>
</organism>
<dbReference type="Proteomes" id="UP000828390">
    <property type="component" value="Unassembled WGS sequence"/>
</dbReference>